<evidence type="ECO:0000313" key="8">
    <source>
        <dbReference type="Proteomes" id="UP001165583"/>
    </source>
</evidence>
<accession>A0ABT2HZU6</accession>
<evidence type="ECO:0000256" key="2">
    <source>
        <dbReference type="ARBA" id="ARBA00022692"/>
    </source>
</evidence>
<evidence type="ECO:0000256" key="3">
    <source>
        <dbReference type="ARBA" id="ARBA00022989"/>
    </source>
</evidence>
<feature type="domain" description="O-antigen ligase-related" evidence="6">
    <location>
        <begin position="245"/>
        <end position="390"/>
    </location>
</feature>
<evidence type="ECO:0000256" key="5">
    <source>
        <dbReference type="SAM" id="Phobius"/>
    </source>
</evidence>
<keyword evidence="8" id="KW-1185">Reference proteome</keyword>
<dbReference type="Pfam" id="PF04932">
    <property type="entry name" value="Wzy_C"/>
    <property type="match status" value="1"/>
</dbReference>
<keyword evidence="7" id="KW-0436">Ligase</keyword>
<feature type="transmembrane region" description="Helical" evidence="5">
    <location>
        <begin position="290"/>
        <end position="308"/>
    </location>
</feature>
<dbReference type="RefSeq" id="WP_260043143.1">
    <property type="nucleotide sequence ID" value="NZ_JANZXA010000001.1"/>
</dbReference>
<proteinExistence type="predicted"/>
<sequence length="459" mass="50491">MTRFLQSGLRFRQAGVALWRQPEFQLQALLVLALLFGGGGSAYGINNLMVQLAALLVLALHPERVMDFLRDAPRFFVVLCGLTVALPLAQLVPLPPSLWGRLPGRDLLSESLGLINRSDAWYSISLAPSRTLIAFFSLIPMFAVFVLSWRFDRSEWERVLYTLVLLGLAAMALGGVQMLGGNRVLLLYREHVHAGYLYGTFANHNSAGLFFVLAITGLLGLIGGGMARARRHGGRWFQPWVRVGVAVLLAVAVVLTQSRSSIGVLLMVIMVAAFGYLYRMDVSRTRKMTFLVLGVLVAAGALIGLQAGTRFGSSFDRFERLDDVRPAIWEDTITSAERFWPVGSGISTFPEVFEVDETLEHVWAFHAGRAHNDYLEIAQEGGVVGVILIVAWLVWIAWAGLRAWQGERRWQGVAAVSGLAVIGMQSSIDYPLRNQAILCVAASFLSLLVHAASKKDLNK</sequence>
<dbReference type="PANTHER" id="PTHR37422:SF13">
    <property type="entry name" value="LIPOPOLYSACCHARIDE BIOSYNTHESIS PROTEIN PA4999-RELATED"/>
    <property type="match status" value="1"/>
</dbReference>
<organism evidence="7 8">
    <name type="scientific">Novosphingobium mangrovi</name>
    <name type="common">ex Huang et al. 2023</name>
    <dbReference type="NCBI Taxonomy" id="2976432"/>
    <lineage>
        <taxon>Bacteria</taxon>
        <taxon>Pseudomonadati</taxon>
        <taxon>Pseudomonadota</taxon>
        <taxon>Alphaproteobacteria</taxon>
        <taxon>Sphingomonadales</taxon>
        <taxon>Sphingomonadaceae</taxon>
        <taxon>Novosphingobium</taxon>
    </lineage>
</organism>
<protein>
    <submittedName>
        <fullName evidence="7">O-antigen ligase family protein</fullName>
    </submittedName>
</protein>
<evidence type="ECO:0000256" key="4">
    <source>
        <dbReference type="ARBA" id="ARBA00023136"/>
    </source>
</evidence>
<keyword evidence="2 5" id="KW-0812">Transmembrane</keyword>
<feature type="transmembrane region" description="Helical" evidence="5">
    <location>
        <begin position="239"/>
        <end position="256"/>
    </location>
</feature>
<feature type="transmembrane region" description="Helical" evidence="5">
    <location>
        <begin position="159"/>
        <end position="179"/>
    </location>
</feature>
<feature type="transmembrane region" description="Helical" evidence="5">
    <location>
        <begin position="120"/>
        <end position="147"/>
    </location>
</feature>
<dbReference type="EMBL" id="JANZXA010000001">
    <property type="protein sequence ID" value="MCT2398075.1"/>
    <property type="molecule type" value="Genomic_DNA"/>
</dbReference>
<name>A0ABT2HZU6_9SPHN</name>
<dbReference type="Proteomes" id="UP001165583">
    <property type="component" value="Unassembled WGS sequence"/>
</dbReference>
<comment type="caution">
    <text evidence="7">The sequence shown here is derived from an EMBL/GenBank/DDBJ whole genome shotgun (WGS) entry which is preliminary data.</text>
</comment>
<gene>
    <name evidence="7" type="ORF">NZK81_00795</name>
</gene>
<reference evidence="7" key="1">
    <citation type="submission" date="2022-09" db="EMBL/GenBank/DDBJ databases">
        <title>Novosphingobium sp. Nov., a polycyclic aromatic hydrocarbon-degrading bacterium isolated form mangrove sediments in HongKong.</title>
        <authorList>
            <person name="Hu Z."/>
        </authorList>
    </citation>
    <scope>NUCLEOTIDE SEQUENCE</scope>
    <source>
        <strain evidence="7">HK4-1</strain>
    </source>
</reference>
<dbReference type="InterPro" id="IPR051533">
    <property type="entry name" value="WaaL-like"/>
</dbReference>
<keyword evidence="4 5" id="KW-0472">Membrane</keyword>
<feature type="transmembrane region" description="Helical" evidence="5">
    <location>
        <begin position="72"/>
        <end position="92"/>
    </location>
</feature>
<dbReference type="InterPro" id="IPR007016">
    <property type="entry name" value="O-antigen_ligase-rel_domated"/>
</dbReference>
<evidence type="ECO:0000313" key="7">
    <source>
        <dbReference type="EMBL" id="MCT2398075.1"/>
    </source>
</evidence>
<feature type="transmembrane region" description="Helical" evidence="5">
    <location>
        <begin position="28"/>
        <end position="60"/>
    </location>
</feature>
<feature type="transmembrane region" description="Helical" evidence="5">
    <location>
        <begin position="262"/>
        <end position="278"/>
    </location>
</feature>
<dbReference type="GO" id="GO:0016874">
    <property type="term" value="F:ligase activity"/>
    <property type="evidence" value="ECO:0007669"/>
    <property type="project" value="UniProtKB-KW"/>
</dbReference>
<evidence type="ECO:0000259" key="6">
    <source>
        <dbReference type="Pfam" id="PF04932"/>
    </source>
</evidence>
<feature type="transmembrane region" description="Helical" evidence="5">
    <location>
        <begin position="207"/>
        <end position="227"/>
    </location>
</feature>
<evidence type="ECO:0000256" key="1">
    <source>
        <dbReference type="ARBA" id="ARBA00004141"/>
    </source>
</evidence>
<dbReference type="PANTHER" id="PTHR37422">
    <property type="entry name" value="TEICHURONIC ACID BIOSYNTHESIS PROTEIN TUAE"/>
    <property type="match status" value="1"/>
</dbReference>
<feature type="transmembrane region" description="Helical" evidence="5">
    <location>
        <begin position="381"/>
        <end position="398"/>
    </location>
</feature>
<keyword evidence="3 5" id="KW-1133">Transmembrane helix</keyword>
<comment type="subcellular location">
    <subcellularLocation>
        <location evidence="1">Membrane</location>
        <topology evidence="1">Multi-pass membrane protein</topology>
    </subcellularLocation>
</comment>